<sequence length="510" mass="56426">KQTAKKSACGTATRVKFIHPAHTAFTRAVSAESTSSLCSLTPTPSSRPQSPEIPGDIVPEQWTSNRVRLISPLYCLQCPLTRYHVQYCYLCHDGGNFLFDCKTCPRVVCERCLGLPQQAIKKVCAVDVNFQCPGCHELAEGASKRKKLMPYFAFTRTVHGETIHLLEKPLIMSGVCERSSKSQVSAESTLILHLQCTGMAVPGSLPQLLKTTLEEYHTKESLQYLAVTFDIGTQTKVNRWKAKVKKLGTTLVARRFSRTIIFVTIHSEVTRGDLFAGKGEDGKDVAMEVNEFMGWLFSPPLADLVHASTLVMLTCGPVVSFQESFDALKQSIARLQPEFTLAFTAADFISATLKLFIVSYGVKVLIEGHYLADVLPDLLEGSLALRMHTDMILFHVSGLSLPRGLLLPGPALSTARPLITGYRYSWYHSHRQPWGTSLPMACPKCAAIRPWARSKVDPQHDSPKARVSKCQAEACGFEVRTQPLMASYKVLHGDSTSGWLKYVIYPADTL</sequence>
<protein>
    <submittedName>
        <fullName evidence="1">Uncharacterized protein</fullName>
    </submittedName>
</protein>
<feature type="non-terminal residue" evidence="1">
    <location>
        <position position="1"/>
    </location>
</feature>
<dbReference type="Gene3D" id="3.30.40.10">
    <property type="entry name" value="Zinc/RING finger domain, C3HC4 (zinc finger)"/>
    <property type="match status" value="1"/>
</dbReference>
<evidence type="ECO:0000313" key="2">
    <source>
        <dbReference type="Proteomes" id="UP000054217"/>
    </source>
</evidence>
<dbReference type="AlphaFoldDB" id="A0A0C3PEG2"/>
<reference evidence="1 2" key="1">
    <citation type="submission" date="2014-04" db="EMBL/GenBank/DDBJ databases">
        <authorList>
            <consortium name="DOE Joint Genome Institute"/>
            <person name="Kuo A."/>
            <person name="Kohler A."/>
            <person name="Costa M.D."/>
            <person name="Nagy L.G."/>
            <person name="Floudas D."/>
            <person name="Copeland A."/>
            <person name="Barry K.W."/>
            <person name="Cichocki N."/>
            <person name="Veneault-Fourrey C."/>
            <person name="LaButti K."/>
            <person name="Lindquist E.A."/>
            <person name="Lipzen A."/>
            <person name="Lundell T."/>
            <person name="Morin E."/>
            <person name="Murat C."/>
            <person name="Sun H."/>
            <person name="Tunlid A."/>
            <person name="Henrissat B."/>
            <person name="Grigoriev I.V."/>
            <person name="Hibbett D.S."/>
            <person name="Martin F."/>
            <person name="Nordberg H.P."/>
            <person name="Cantor M.N."/>
            <person name="Hua S.X."/>
        </authorList>
    </citation>
    <scope>NUCLEOTIDE SEQUENCE [LARGE SCALE GENOMIC DNA]</scope>
    <source>
        <strain evidence="1 2">Marx 270</strain>
    </source>
</reference>
<name>A0A0C3PEG2_PISTI</name>
<dbReference type="Proteomes" id="UP000054217">
    <property type="component" value="Unassembled WGS sequence"/>
</dbReference>
<organism evidence="1 2">
    <name type="scientific">Pisolithus tinctorius Marx 270</name>
    <dbReference type="NCBI Taxonomy" id="870435"/>
    <lineage>
        <taxon>Eukaryota</taxon>
        <taxon>Fungi</taxon>
        <taxon>Dikarya</taxon>
        <taxon>Basidiomycota</taxon>
        <taxon>Agaricomycotina</taxon>
        <taxon>Agaricomycetes</taxon>
        <taxon>Agaricomycetidae</taxon>
        <taxon>Boletales</taxon>
        <taxon>Sclerodermatineae</taxon>
        <taxon>Pisolithaceae</taxon>
        <taxon>Pisolithus</taxon>
    </lineage>
</organism>
<dbReference type="STRING" id="870435.A0A0C3PEG2"/>
<dbReference type="EMBL" id="KN831948">
    <property type="protein sequence ID" value="KIO12210.1"/>
    <property type="molecule type" value="Genomic_DNA"/>
</dbReference>
<proteinExistence type="predicted"/>
<accession>A0A0C3PEG2</accession>
<dbReference type="InterPro" id="IPR013083">
    <property type="entry name" value="Znf_RING/FYVE/PHD"/>
</dbReference>
<keyword evidence="2" id="KW-1185">Reference proteome</keyword>
<dbReference type="HOGENOM" id="CLU_027016_0_1_1"/>
<evidence type="ECO:0000313" key="1">
    <source>
        <dbReference type="EMBL" id="KIO12210.1"/>
    </source>
</evidence>
<dbReference type="OrthoDB" id="2655622at2759"/>
<reference evidence="2" key="2">
    <citation type="submission" date="2015-01" db="EMBL/GenBank/DDBJ databases">
        <title>Evolutionary Origins and Diversification of the Mycorrhizal Mutualists.</title>
        <authorList>
            <consortium name="DOE Joint Genome Institute"/>
            <consortium name="Mycorrhizal Genomics Consortium"/>
            <person name="Kohler A."/>
            <person name="Kuo A."/>
            <person name="Nagy L.G."/>
            <person name="Floudas D."/>
            <person name="Copeland A."/>
            <person name="Barry K.W."/>
            <person name="Cichocki N."/>
            <person name="Veneault-Fourrey C."/>
            <person name="LaButti K."/>
            <person name="Lindquist E.A."/>
            <person name="Lipzen A."/>
            <person name="Lundell T."/>
            <person name="Morin E."/>
            <person name="Murat C."/>
            <person name="Riley R."/>
            <person name="Ohm R."/>
            <person name="Sun H."/>
            <person name="Tunlid A."/>
            <person name="Henrissat B."/>
            <person name="Grigoriev I.V."/>
            <person name="Hibbett D.S."/>
            <person name="Martin F."/>
        </authorList>
    </citation>
    <scope>NUCLEOTIDE SEQUENCE [LARGE SCALE GENOMIC DNA]</scope>
    <source>
        <strain evidence="2">Marx 270</strain>
    </source>
</reference>
<dbReference type="InParanoid" id="A0A0C3PEG2"/>
<gene>
    <name evidence="1" type="ORF">M404DRAFT_125352</name>
</gene>